<protein>
    <recommendedName>
        <fullName evidence="4">Lipoprotein</fullName>
    </recommendedName>
</protein>
<reference evidence="2" key="1">
    <citation type="submission" date="2020-05" db="EMBL/GenBank/DDBJ databases">
        <title>Fertoebacter nigrum gen. nov., sp. nov., a new member of the family Rhodobacteraceae.</title>
        <authorList>
            <person name="Szuroczki S."/>
            <person name="Abbaszade G."/>
            <person name="Buni D."/>
            <person name="Schumann P."/>
            <person name="Toth E."/>
        </authorList>
    </citation>
    <scope>NUCLEOTIDE SEQUENCE</scope>
    <source>
        <strain evidence="2">RG-N-1a</strain>
    </source>
</reference>
<evidence type="ECO:0000256" key="1">
    <source>
        <dbReference type="SAM" id="SignalP"/>
    </source>
</evidence>
<feature type="chain" id="PRO_5036467774" description="Lipoprotein" evidence="1">
    <location>
        <begin position="21"/>
        <end position="126"/>
    </location>
</feature>
<dbReference type="EMBL" id="WHUT02000012">
    <property type="protein sequence ID" value="NUB46162.1"/>
    <property type="molecule type" value="Genomic_DNA"/>
</dbReference>
<dbReference type="Proteomes" id="UP000484076">
    <property type="component" value="Unassembled WGS sequence"/>
</dbReference>
<sequence>MMRLMLPRLSALMAVPVLLAACATPPAPVAARLSTENLTVTLSDGTDCTAPASPEGRFDRCNADLGWQIAPDLPANPLRQVVEAVFTGIGAETALAPMARITLTDAAGRSKEFISPEPLDLSNFGD</sequence>
<organism evidence="2 3">
    <name type="scientific">Fertoeibacter niger</name>
    <dbReference type="NCBI Taxonomy" id="2656921"/>
    <lineage>
        <taxon>Bacteria</taxon>
        <taxon>Pseudomonadati</taxon>
        <taxon>Pseudomonadota</taxon>
        <taxon>Alphaproteobacteria</taxon>
        <taxon>Rhodobacterales</taxon>
        <taxon>Paracoccaceae</taxon>
        <taxon>Fertoeibacter</taxon>
    </lineage>
</organism>
<name>A0A8X8KS84_9RHOB</name>
<dbReference type="RefSeq" id="WP_174539956.1">
    <property type="nucleotide sequence ID" value="NZ_WHUT02000012.1"/>
</dbReference>
<keyword evidence="1" id="KW-0732">Signal</keyword>
<dbReference type="PROSITE" id="PS51257">
    <property type="entry name" value="PROKAR_LIPOPROTEIN"/>
    <property type="match status" value="1"/>
</dbReference>
<feature type="signal peptide" evidence="1">
    <location>
        <begin position="1"/>
        <end position="20"/>
    </location>
</feature>
<dbReference type="AlphaFoldDB" id="A0A8X8KS84"/>
<evidence type="ECO:0000313" key="2">
    <source>
        <dbReference type="EMBL" id="NUB46162.1"/>
    </source>
</evidence>
<evidence type="ECO:0008006" key="4">
    <source>
        <dbReference type="Google" id="ProtNLM"/>
    </source>
</evidence>
<gene>
    <name evidence="2" type="ORF">GEU84_017345</name>
</gene>
<accession>A0A8X8KS84</accession>
<comment type="caution">
    <text evidence="2">The sequence shown here is derived from an EMBL/GenBank/DDBJ whole genome shotgun (WGS) entry which is preliminary data.</text>
</comment>
<evidence type="ECO:0000313" key="3">
    <source>
        <dbReference type="Proteomes" id="UP000484076"/>
    </source>
</evidence>
<keyword evidence="3" id="KW-1185">Reference proteome</keyword>
<proteinExistence type="predicted"/>